<dbReference type="InterPro" id="IPR008928">
    <property type="entry name" value="6-hairpin_glycosidase_sf"/>
</dbReference>
<dbReference type="GO" id="GO:0005975">
    <property type="term" value="P:carbohydrate metabolic process"/>
    <property type="evidence" value="ECO:0007669"/>
    <property type="project" value="InterPro"/>
</dbReference>
<dbReference type="Gene3D" id="1.50.10.20">
    <property type="match status" value="1"/>
</dbReference>
<name>A0A2H0UR33_9BACT</name>
<dbReference type="EMBL" id="PFAZ01000009">
    <property type="protein sequence ID" value="PIR88902.1"/>
    <property type="molecule type" value="Genomic_DNA"/>
</dbReference>
<protein>
    <submittedName>
        <fullName evidence="1">Uncharacterized protein</fullName>
    </submittedName>
</protein>
<evidence type="ECO:0000313" key="1">
    <source>
        <dbReference type="EMBL" id="PIR88902.1"/>
    </source>
</evidence>
<reference evidence="2" key="1">
    <citation type="submission" date="2017-09" db="EMBL/GenBank/DDBJ databases">
        <title>Depth-based differentiation of microbial function through sediment-hosted aquifers and enrichment of novel symbionts in the deep terrestrial subsurface.</title>
        <authorList>
            <person name="Probst A.J."/>
            <person name="Ladd B."/>
            <person name="Jarett J.K."/>
            <person name="Geller-Mcgrath D.E."/>
            <person name="Sieber C.M.K."/>
            <person name="Emerson J.B."/>
            <person name="Anantharaman K."/>
            <person name="Thomas B.C."/>
            <person name="Malmstrom R."/>
            <person name="Stieglmeier M."/>
            <person name="Klingl A."/>
            <person name="Woyke T."/>
            <person name="Ryan C.M."/>
            <person name="Banfield J.F."/>
        </authorList>
    </citation>
    <scope>NUCLEOTIDE SEQUENCE [LARGE SCALE GENOMIC DNA]</scope>
</reference>
<accession>A0A2H0UR33</accession>
<dbReference type="Proteomes" id="UP000231157">
    <property type="component" value="Unassembled WGS sequence"/>
</dbReference>
<dbReference type="SUPFAM" id="SSF48208">
    <property type="entry name" value="Six-hairpin glycosidases"/>
    <property type="match status" value="1"/>
</dbReference>
<organism evidence="1 2">
    <name type="scientific">Candidatus Harrisonbacteria bacterium CG10_big_fil_rev_8_21_14_0_10_40_38</name>
    <dbReference type="NCBI Taxonomy" id="1974583"/>
    <lineage>
        <taxon>Bacteria</taxon>
        <taxon>Candidatus Harrisoniibacteriota</taxon>
    </lineage>
</organism>
<proteinExistence type="predicted"/>
<evidence type="ECO:0000313" key="2">
    <source>
        <dbReference type="Proteomes" id="UP000231157"/>
    </source>
</evidence>
<gene>
    <name evidence="1" type="ORF">COU07_03325</name>
</gene>
<sequence>MEAFSKKFMTSNERREEFLRVNSVLESCSKKTGALPQKIQSDTGEIINREGIFEELGDYAPYVLYGGKIFEEKAKTEWINNHVLNAIKSAQSSVGLFHTEAIYKNKEPKFIYSIKNADTINGLVSIFLINKNKEVKESIEKFFSGLQKFFIKDNLISYAVNLKSKKKLPIANTLATAYFAEELINFSEITSQKKYIKESKNLIEPYLHDRTWQINNLFPARKYIKPIAKTWYETALKIKGRVSSNTSVIVKDNAYMVFSLIRLYEITKENKYKEACEKWAESFFEKTYRDGVFTNEWQKKSKKENPAPLQKAHSMIECFTELFRVYSHDKYLKKSEEIVNHWRKFISQTGTVEEIDGCGYSLLDPNIDFGVELIRLGEVAGKSNFIEEGVGIIENSLSRFRSRFGYAWKINIQTGEVLKKNIETKYIGLAIKGLLVVEMKSRGENIYGNPELQNISRDR</sequence>
<comment type="caution">
    <text evidence="1">The sequence shown here is derived from an EMBL/GenBank/DDBJ whole genome shotgun (WGS) entry which is preliminary data.</text>
</comment>
<dbReference type="AlphaFoldDB" id="A0A2H0UR33"/>